<feature type="transmembrane region" description="Helical" evidence="1">
    <location>
        <begin position="31"/>
        <end position="51"/>
    </location>
</feature>
<evidence type="ECO:0000313" key="3">
    <source>
        <dbReference type="RefSeq" id="XP_028027203.1"/>
    </source>
</evidence>
<dbReference type="AlphaFoldDB" id="A0A6J2JD23"/>
<proteinExistence type="predicted"/>
<organism evidence="2 3">
    <name type="scientific">Bombyx mandarina</name>
    <name type="common">Wild silk moth</name>
    <name type="synonym">Wild silkworm</name>
    <dbReference type="NCBI Taxonomy" id="7092"/>
    <lineage>
        <taxon>Eukaryota</taxon>
        <taxon>Metazoa</taxon>
        <taxon>Ecdysozoa</taxon>
        <taxon>Arthropoda</taxon>
        <taxon>Hexapoda</taxon>
        <taxon>Insecta</taxon>
        <taxon>Pterygota</taxon>
        <taxon>Neoptera</taxon>
        <taxon>Endopterygota</taxon>
        <taxon>Lepidoptera</taxon>
        <taxon>Glossata</taxon>
        <taxon>Ditrysia</taxon>
        <taxon>Bombycoidea</taxon>
        <taxon>Bombycidae</taxon>
        <taxon>Bombycinae</taxon>
        <taxon>Bombyx</taxon>
    </lineage>
</organism>
<evidence type="ECO:0000256" key="1">
    <source>
        <dbReference type="SAM" id="Phobius"/>
    </source>
</evidence>
<dbReference type="OrthoDB" id="7425224at2759"/>
<dbReference type="GeneID" id="114240742"/>
<dbReference type="RefSeq" id="XP_028027203.1">
    <property type="nucleotide sequence ID" value="XM_028171402.1"/>
</dbReference>
<sequence>MKLPFNIVLTPILKPYLGNIKSYCQQYTFVISYYYTCFYGTVGLFISIHHLKTHLGEQPMASTENIYNFMIIHDLKIIATSMGFIQYVCLLIGCLTENPALFLPHLFGQLVVIFIKIVNAFFSLTRTNSKSLRGLLHKALSILIMTFNWMQEFCVFRLFLCVCDL</sequence>
<evidence type="ECO:0000313" key="2">
    <source>
        <dbReference type="Proteomes" id="UP000504629"/>
    </source>
</evidence>
<dbReference type="KEGG" id="bman:114240742"/>
<gene>
    <name evidence="3" type="primary">LOC114240742</name>
</gene>
<reference evidence="3" key="1">
    <citation type="submission" date="2025-08" db="UniProtKB">
        <authorList>
            <consortium name="RefSeq"/>
        </authorList>
    </citation>
    <scope>IDENTIFICATION</scope>
    <source>
        <tissue evidence="3">Silk gland</tissue>
    </source>
</reference>
<keyword evidence="1" id="KW-0812">Transmembrane</keyword>
<name>A0A6J2JD23_BOMMA</name>
<accession>A0A6J2JD23</accession>
<dbReference type="Proteomes" id="UP000504629">
    <property type="component" value="Unplaced"/>
</dbReference>
<feature type="transmembrane region" description="Helical" evidence="1">
    <location>
        <begin position="77"/>
        <end position="96"/>
    </location>
</feature>
<keyword evidence="1" id="KW-1133">Transmembrane helix</keyword>
<protein>
    <submittedName>
        <fullName evidence="3">Uncharacterized protein LOC114240742</fullName>
    </submittedName>
</protein>
<keyword evidence="2" id="KW-1185">Reference proteome</keyword>
<feature type="transmembrane region" description="Helical" evidence="1">
    <location>
        <begin position="102"/>
        <end position="122"/>
    </location>
</feature>
<feature type="transmembrane region" description="Helical" evidence="1">
    <location>
        <begin position="134"/>
        <end position="150"/>
    </location>
</feature>
<keyword evidence="1" id="KW-0472">Membrane</keyword>